<evidence type="ECO:0000313" key="1">
    <source>
        <dbReference type="EMBL" id="ADU12001.1"/>
    </source>
</evidence>
<keyword evidence="2" id="KW-1185">Reference proteome</keyword>
<name>E8RPM4_ASTEC</name>
<reference evidence="2" key="1">
    <citation type="submission" date="2010-12" db="EMBL/GenBank/DDBJ databases">
        <title>Complete sequence of chromosome 1 of Asticcacaulis excentricus CB 48.</title>
        <authorList>
            <consortium name="US DOE Joint Genome Institute"/>
            <person name="Lucas S."/>
            <person name="Copeland A."/>
            <person name="Lapidus A."/>
            <person name="Cheng J.-F."/>
            <person name="Bruce D."/>
            <person name="Goodwin L."/>
            <person name="Pitluck S."/>
            <person name="Teshima H."/>
            <person name="Davenport K."/>
            <person name="Detter J.C."/>
            <person name="Han C."/>
            <person name="Tapia R."/>
            <person name="Land M."/>
            <person name="Hauser L."/>
            <person name="Jeffries C."/>
            <person name="Kyrpides N."/>
            <person name="Ivanova N."/>
            <person name="Ovchinnikova G."/>
            <person name="Brun Y.V."/>
            <person name="Woyke T."/>
        </authorList>
    </citation>
    <scope>NUCLEOTIDE SEQUENCE [LARGE SCALE GENOMIC DNA]</scope>
    <source>
        <strain evidence="2">ATCC 15261 / DSM 4724 / KCTC 12464 / NCIMB 9791 / VKM B-1370 / CB 48</strain>
    </source>
</reference>
<organism evidence="1 2">
    <name type="scientific">Asticcacaulis excentricus (strain ATCC 15261 / DSM 4724 / KCTC 12464 / NCIMB 9791 / VKM B-1370 / CB 48)</name>
    <dbReference type="NCBI Taxonomy" id="573065"/>
    <lineage>
        <taxon>Bacteria</taxon>
        <taxon>Pseudomonadati</taxon>
        <taxon>Pseudomonadota</taxon>
        <taxon>Alphaproteobacteria</taxon>
        <taxon>Caulobacterales</taxon>
        <taxon>Caulobacteraceae</taxon>
        <taxon>Asticcacaulis</taxon>
    </lineage>
</organism>
<dbReference type="RefSeq" id="WP_013477835.1">
    <property type="nucleotide sequence ID" value="NC_014816.1"/>
</dbReference>
<dbReference type="EMBL" id="CP002395">
    <property type="protein sequence ID" value="ADU12001.1"/>
    <property type="molecule type" value="Genomic_DNA"/>
</dbReference>
<dbReference type="KEGG" id="aex:Astex_0303"/>
<dbReference type="STRING" id="573065.Astex_0303"/>
<dbReference type="HOGENOM" id="CLU_1227864_0_0_5"/>
<dbReference type="eggNOG" id="ENOG502ZD5N">
    <property type="taxonomic scope" value="Bacteria"/>
</dbReference>
<dbReference type="AlphaFoldDB" id="E8RPM4"/>
<proteinExistence type="predicted"/>
<evidence type="ECO:0000313" key="2">
    <source>
        <dbReference type="Proteomes" id="UP000001492"/>
    </source>
</evidence>
<accession>E8RPM4</accession>
<dbReference type="Proteomes" id="UP000001492">
    <property type="component" value="Chromosome 1"/>
</dbReference>
<sequence>MCRPLKAYAVLELDECTGDIYFATRRIAAHKAGANDHGDGELSYVQCRREAWADQYAETGVPARAAVEHGWNFECFGCGVRIDSDLEEEHGLPTRDVCGFVSGRVYCCPRCKWRDMKRRSREEAKKAAAIADFKQIVVTRFPDAQFEDADGKPYQHHAYVSHHHGTGHWQREQVIINFGFPGMKIGSAAFRMDSPHRIGPPYAGYTCCSGDREAFEAWAGTGGSK</sequence>
<protein>
    <submittedName>
        <fullName evidence="1">Uncharacterized protein</fullName>
    </submittedName>
</protein>
<gene>
    <name evidence="1" type="ordered locus">Astex_0303</name>
</gene>
<dbReference type="OrthoDB" id="8421304at2"/>